<dbReference type="GO" id="GO:0003684">
    <property type="term" value="F:damaged DNA binding"/>
    <property type="evidence" value="ECO:0007669"/>
    <property type="project" value="InterPro"/>
</dbReference>
<dbReference type="InterPro" id="IPR017961">
    <property type="entry name" value="DNA_pol_Y-fam_little_finger"/>
</dbReference>
<feature type="binding site" evidence="6">
    <location>
        <position position="111"/>
    </location>
    <ligand>
        <name>Mg(2+)</name>
        <dbReference type="ChEBI" id="CHEBI:18420"/>
    </ligand>
</feature>
<comment type="function">
    <text evidence="6">Poorly processive, error-prone DNA polymerase involved in untargeted mutagenesis. Copies undamaged DNA at stalled replication forks, which arise in vivo from mismatched or misaligned primer ends. These misaligned primers can be extended by PolIV. Exhibits no 3'-5' exonuclease (proofreading) activity. May be involved in translesional synthesis, in conjunction with the beta clamp from PolIII.</text>
</comment>
<keyword evidence="6" id="KW-0460">Magnesium</keyword>
<keyword evidence="10" id="KW-1185">Reference proteome</keyword>
<comment type="subunit">
    <text evidence="6">Monomer.</text>
</comment>
<keyword evidence="6" id="KW-0234">DNA repair</keyword>
<keyword evidence="5 6" id="KW-0239">DNA-directed DNA polymerase</keyword>
<dbReference type="PROSITE" id="PS50173">
    <property type="entry name" value="UMUC"/>
    <property type="match status" value="1"/>
</dbReference>
<evidence type="ECO:0000256" key="3">
    <source>
        <dbReference type="ARBA" id="ARBA00022695"/>
    </source>
</evidence>
<feature type="active site" evidence="6">
    <location>
        <position position="112"/>
    </location>
</feature>
<feature type="binding site" evidence="6">
    <location>
        <position position="9"/>
    </location>
    <ligand>
        <name>Mg(2+)</name>
        <dbReference type="ChEBI" id="CHEBI:18420"/>
    </ligand>
</feature>
<dbReference type="GO" id="GO:0005829">
    <property type="term" value="C:cytosol"/>
    <property type="evidence" value="ECO:0007669"/>
    <property type="project" value="TreeGrafter"/>
</dbReference>
<dbReference type="Gene3D" id="3.40.1170.60">
    <property type="match status" value="1"/>
</dbReference>
<comment type="caution">
    <text evidence="9">The sequence shown here is derived from an EMBL/GenBank/DDBJ whole genome shotgun (WGS) entry which is preliminary data.</text>
</comment>
<dbReference type="SUPFAM" id="SSF100879">
    <property type="entry name" value="Lesion bypass DNA polymerase (Y-family), little finger domain"/>
    <property type="match status" value="1"/>
</dbReference>
<evidence type="ECO:0000256" key="5">
    <source>
        <dbReference type="ARBA" id="ARBA00022932"/>
    </source>
</evidence>
<dbReference type="GO" id="GO:0003887">
    <property type="term" value="F:DNA-directed DNA polymerase activity"/>
    <property type="evidence" value="ECO:0007669"/>
    <property type="project" value="UniProtKB-UniRule"/>
</dbReference>
<dbReference type="Pfam" id="PF11798">
    <property type="entry name" value="IMS_HHH"/>
    <property type="match status" value="1"/>
</dbReference>
<dbReference type="InterPro" id="IPR043502">
    <property type="entry name" value="DNA/RNA_pol_sf"/>
</dbReference>
<reference evidence="9" key="1">
    <citation type="submission" date="2020-08" db="EMBL/GenBank/DDBJ databases">
        <title>Genome public.</title>
        <authorList>
            <person name="Liu C."/>
            <person name="Sun Q."/>
        </authorList>
    </citation>
    <scope>NUCLEOTIDE SEQUENCE</scope>
    <source>
        <strain evidence="9">NSJ-68</strain>
    </source>
</reference>
<evidence type="ECO:0000313" key="10">
    <source>
        <dbReference type="Proteomes" id="UP000649345"/>
    </source>
</evidence>
<sequence>MKPVIFHIDVNSAYLSWTALERLKEGSSTDLREIPSIIGGDEKSRHGIVLAKSIPAKKYGIQTAEPVASALRKCPGLVVEKPDHTMYRRYSRAMMELLSGYTPDLEQVSIDECYLDFTPIAHLYPSPEKAAAQIRDQIFETFGFTVNVGISHVKVLAKMASDFEKPGKVHTLYPEEIPVKMWPLPVSDLFMVGHRSAERLKTYGIRTIGDLAHTDPSFLTSHFKSHGKLMWEFANGIDPSPVVSIRQEAKGVGNSITLASDATTAEAAKKVLLSLAESVAARLRKAGQLAGTVAVELKYADFTKASHQSSTLSPCNDTDAIYRLSCSLFDQVWNGEPIRLLGIRSSRLTAEGEPIQLSIFDLPLHATPAKPMAAETAFSGSGGAKKEGEHVHSPSPEKLKKLDAAMDVIRKKYGQNAIHKGELTDFSDR</sequence>
<dbReference type="SUPFAM" id="SSF56672">
    <property type="entry name" value="DNA/RNA polymerases"/>
    <property type="match status" value="1"/>
</dbReference>
<evidence type="ECO:0000256" key="1">
    <source>
        <dbReference type="ARBA" id="ARBA00010945"/>
    </source>
</evidence>
<keyword evidence="6" id="KW-0479">Metal-binding</keyword>
<keyword evidence="3 6" id="KW-0548">Nucleotidyltransferase</keyword>
<keyword evidence="2 6" id="KW-0515">Mutator protein</keyword>
<dbReference type="CDD" id="cd03586">
    <property type="entry name" value="PolY_Pol_IV_kappa"/>
    <property type="match status" value="1"/>
</dbReference>
<accession>A0A923LAW5</accession>
<keyword evidence="6" id="KW-0808">Transferase</keyword>
<evidence type="ECO:0000256" key="2">
    <source>
        <dbReference type="ARBA" id="ARBA00022457"/>
    </source>
</evidence>
<dbReference type="Gene3D" id="1.10.150.20">
    <property type="entry name" value="5' to 3' exonuclease, C-terminal subdomain"/>
    <property type="match status" value="1"/>
</dbReference>
<feature type="site" description="Substrate discrimination" evidence="6">
    <location>
        <position position="14"/>
    </location>
</feature>
<evidence type="ECO:0000313" key="9">
    <source>
        <dbReference type="EMBL" id="MBC5658844.1"/>
    </source>
</evidence>
<dbReference type="GO" id="GO:0006261">
    <property type="term" value="P:DNA-templated DNA replication"/>
    <property type="evidence" value="ECO:0007669"/>
    <property type="project" value="UniProtKB-UniRule"/>
</dbReference>
<dbReference type="EMBL" id="JACOOR010000002">
    <property type="protein sequence ID" value="MBC5658844.1"/>
    <property type="molecule type" value="Genomic_DNA"/>
</dbReference>
<dbReference type="InterPro" id="IPR001126">
    <property type="entry name" value="UmuC"/>
</dbReference>
<dbReference type="Gene3D" id="3.30.1490.100">
    <property type="entry name" value="DNA polymerase, Y-family, little finger domain"/>
    <property type="match status" value="1"/>
</dbReference>
<dbReference type="GO" id="GO:0006281">
    <property type="term" value="P:DNA repair"/>
    <property type="evidence" value="ECO:0007669"/>
    <property type="project" value="UniProtKB-UniRule"/>
</dbReference>
<name>A0A923LAW5_9FIRM</name>
<dbReference type="EC" id="2.7.7.7" evidence="6"/>
<comment type="catalytic activity">
    <reaction evidence="6">
        <text>DNA(n) + a 2'-deoxyribonucleoside 5'-triphosphate = DNA(n+1) + diphosphate</text>
        <dbReference type="Rhea" id="RHEA:22508"/>
        <dbReference type="Rhea" id="RHEA-COMP:17339"/>
        <dbReference type="Rhea" id="RHEA-COMP:17340"/>
        <dbReference type="ChEBI" id="CHEBI:33019"/>
        <dbReference type="ChEBI" id="CHEBI:61560"/>
        <dbReference type="ChEBI" id="CHEBI:173112"/>
        <dbReference type="EC" id="2.7.7.7"/>
    </reaction>
</comment>
<comment type="cofactor">
    <cofactor evidence="6">
        <name>Mg(2+)</name>
        <dbReference type="ChEBI" id="CHEBI:18420"/>
    </cofactor>
    <text evidence="6">Binds 2 magnesium ions per subunit.</text>
</comment>
<keyword evidence="4 6" id="KW-0227">DNA damage</keyword>
<dbReference type="PANTHER" id="PTHR11076:SF35">
    <property type="entry name" value="DNA REPAIR PROTEIN HOMOLOG YOBH"/>
    <property type="match status" value="1"/>
</dbReference>
<dbReference type="InterPro" id="IPR022880">
    <property type="entry name" value="DNApol_IV"/>
</dbReference>
<dbReference type="Proteomes" id="UP000649345">
    <property type="component" value="Unassembled WGS sequence"/>
</dbReference>
<dbReference type="GO" id="GO:0009432">
    <property type="term" value="P:SOS response"/>
    <property type="evidence" value="ECO:0007669"/>
    <property type="project" value="TreeGrafter"/>
</dbReference>
<keyword evidence="6" id="KW-0235">DNA replication</keyword>
<comment type="subcellular location">
    <subcellularLocation>
        <location evidence="6">Cytoplasm</location>
    </subcellularLocation>
</comment>
<organism evidence="9 10">
    <name type="scientific">Anaerosacchariphilus hominis</name>
    <dbReference type="NCBI Taxonomy" id="2763017"/>
    <lineage>
        <taxon>Bacteria</taxon>
        <taxon>Bacillati</taxon>
        <taxon>Bacillota</taxon>
        <taxon>Clostridia</taxon>
        <taxon>Lachnospirales</taxon>
        <taxon>Lachnospiraceae</taxon>
        <taxon>Anaerosacchariphilus</taxon>
    </lineage>
</organism>
<dbReference type="AlphaFoldDB" id="A0A923LAW5"/>
<dbReference type="PANTHER" id="PTHR11076">
    <property type="entry name" value="DNA REPAIR POLYMERASE UMUC / TRANSFERASE FAMILY MEMBER"/>
    <property type="match status" value="1"/>
</dbReference>
<dbReference type="HAMAP" id="MF_01113">
    <property type="entry name" value="DNApol_IV"/>
    <property type="match status" value="1"/>
</dbReference>
<dbReference type="RefSeq" id="WP_186873223.1">
    <property type="nucleotide sequence ID" value="NZ_JACOOR010000002.1"/>
</dbReference>
<dbReference type="GO" id="GO:0000287">
    <property type="term" value="F:magnesium ion binding"/>
    <property type="evidence" value="ECO:0007669"/>
    <property type="project" value="UniProtKB-UniRule"/>
</dbReference>
<feature type="compositionally biased region" description="Basic and acidic residues" evidence="7">
    <location>
        <begin position="384"/>
        <end position="399"/>
    </location>
</feature>
<evidence type="ECO:0000259" key="8">
    <source>
        <dbReference type="PROSITE" id="PS50173"/>
    </source>
</evidence>
<dbReference type="Gene3D" id="3.30.70.270">
    <property type="match status" value="1"/>
</dbReference>
<evidence type="ECO:0000256" key="7">
    <source>
        <dbReference type="SAM" id="MobiDB-lite"/>
    </source>
</evidence>
<dbReference type="InterPro" id="IPR036775">
    <property type="entry name" value="DNA_pol_Y-fam_lit_finger_sf"/>
</dbReference>
<dbReference type="Pfam" id="PF00817">
    <property type="entry name" value="IMS"/>
    <property type="match status" value="1"/>
</dbReference>
<dbReference type="InterPro" id="IPR043128">
    <property type="entry name" value="Rev_trsase/Diguanyl_cyclase"/>
</dbReference>
<comment type="similarity">
    <text evidence="1 6">Belongs to the DNA polymerase type-Y family.</text>
</comment>
<dbReference type="GO" id="GO:0042276">
    <property type="term" value="P:error-prone translesion synthesis"/>
    <property type="evidence" value="ECO:0007669"/>
    <property type="project" value="TreeGrafter"/>
</dbReference>
<keyword evidence="6" id="KW-0963">Cytoplasm</keyword>
<dbReference type="InterPro" id="IPR050116">
    <property type="entry name" value="DNA_polymerase-Y"/>
</dbReference>
<evidence type="ECO:0000256" key="4">
    <source>
        <dbReference type="ARBA" id="ARBA00022763"/>
    </source>
</evidence>
<dbReference type="Pfam" id="PF11799">
    <property type="entry name" value="IMS_C"/>
    <property type="match status" value="1"/>
</dbReference>
<feature type="region of interest" description="Disordered" evidence="7">
    <location>
        <begin position="374"/>
        <end position="399"/>
    </location>
</feature>
<proteinExistence type="inferred from homology"/>
<feature type="domain" description="UmuC" evidence="8">
    <location>
        <begin position="5"/>
        <end position="193"/>
    </location>
</feature>
<evidence type="ECO:0000256" key="6">
    <source>
        <dbReference type="HAMAP-Rule" id="MF_01113"/>
    </source>
</evidence>
<gene>
    <name evidence="6" type="primary">dinB</name>
    <name evidence="9" type="ORF">H8S44_03535</name>
</gene>
<keyword evidence="6" id="KW-0238">DNA-binding</keyword>
<protein>
    <recommendedName>
        <fullName evidence="6">DNA polymerase IV</fullName>
        <shortName evidence="6">Pol IV</shortName>
        <ecNumber evidence="6">2.7.7.7</ecNumber>
    </recommendedName>
</protein>
<dbReference type="InterPro" id="IPR024728">
    <property type="entry name" value="PolY_HhH_motif"/>
</dbReference>